<dbReference type="Gene3D" id="3.40.525.10">
    <property type="entry name" value="CRAL-TRIO lipid binding domain"/>
    <property type="match status" value="1"/>
</dbReference>
<dbReference type="SUPFAM" id="SSF46938">
    <property type="entry name" value="CRAL/TRIO N-terminal domain"/>
    <property type="match status" value="1"/>
</dbReference>
<dbReference type="OrthoDB" id="1434354at2759"/>
<dbReference type="CDD" id="cd00170">
    <property type="entry name" value="SEC14"/>
    <property type="match status" value="1"/>
</dbReference>
<dbReference type="InterPro" id="IPR011074">
    <property type="entry name" value="CRAL/TRIO_N_dom"/>
</dbReference>
<gene>
    <name evidence="4" type="ORF">CHIRRI_LOCUS13237</name>
</gene>
<proteinExistence type="predicted"/>
<evidence type="ECO:0000313" key="5">
    <source>
        <dbReference type="Proteomes" id="UP001153620"/>
    </source>
</evidence>
<feature type="domain" description="GOLD" evidence="3">
    <location>
        <begin position="279"/>
        <end position="388"/>
    </location>
</feature>
<dbReference type="SUPFAM" id="SSF101576">
    <property type="entry name" value="Supernatant protein factor (SPF), C-terminal domain"/>
    <property type="match status" value="1"/>
</dbReference>
<accession>A0A9N9S6F0</accession>
<sequence length="431" mass="49728">MSAINQNSLNLKDDEKIKLEKFREAVTDLLYLPEHDDIFLVRWLRARQWNLENAEKMLCESMKFRQKNKVDELQSWDVPEVLLNGIPYGTTGCDKEGSIVIIIPFKGTDAYGLFHASSKQEVIKYILRLAEDFMNKAYEQSKIHGPEARKFVAIFDMDGFTLRQYLYKPAIEAIIELIQIYTNNFPEILKFCYVINAPTIFSFFFNIVKQFLDEYTLSKINLYNSNQSKWLPAIFERIDPSVLPKYYGGEMTDPDGNPKCLKKICWGGKVPQELYRSGEETTYNNASTYKNTIVKKGSKLKLNFDVTESDMILKWDFTTESHDIKFGILAVNLTTGEKFSEVDLKRTTSHETEESGCISCQKNCRYTVVFDNSYSYFKSKKLTYSVVITKPLDENEENANQFEEQVEENESNGTNGSNGDLEAEFSNKVIV</sequence>
<dbReference type="PRINTS" id="PR00180">
    <property type="entry name" value="CRETINALDHBP"/>
</dbReference>
<dbReference type="InterPro" id="IPR036865">
    <property type="entry name" value="CRAL-TRIO_dom_sf"/>
</dbReference>
<evidence type="ECO:0000259" key="3">
    <source>
        <dbReference type="PROSITE" id="PS50866"/>
    </source>
</evidence>
<reference evidence="4" key="1">
    <citation type="submission" date="2022-01" db="EMBL/GenBank/DDBJ databases">
        <authorList>
            <person name="King R."/>
        </authorList>
    </citation>
    <scope>NUCLEOTIDE SEQUENCE</scope>
</reference>
<dbReference type="InterPro" id="IPR036598">
    <property type="entry name" value="GOLD_dom_sf"/>
</dbReference>
<dbReference type="PANTHER" id="PTHR23324">
    <property type="entry name" value="SEC14 RELATED PROTEIN"/>
    <property type="match status" value="1"/>
</dbReference>
<dbReference type="InterPro" id="IPR001251">
    <property type="entry name" value="CRAL-TRIO_dom"/>
</dbReference>
<dbReference type="PANTHER" id="PTHR23324:SF83">
    <property type="entry name" value="SEC14-LIKE PROTEIN 2"/>
    <property type="match status" value="1"/>
</dbReference>
<feature type="domain" description="CRAL-TRIO" evidence="2">
    <location>
        <begin position="78"/>
        <end position="255"/>
    </location>
</feature>
<dbReference type="Pfam" id="PF00650">
    <property type="entry name" value="CRAL_TRIO"/>
    <property type="match status" value="1"/>
</dbReference>
<dbReference type="InterPro" id="IPR009038">
    <property type="entry name" value="GOLD_dom"/>
</dbReference>
<dbReference type="EMBL" id="OU895880">
    <property type="protein sequence ID" value="CAG9810424.1"/>
    <property type="molecule type" value="Genomic_DNA"/>
</dbReference>
<evidence type="ECO:0000313" key="4">
    <source>
        <dbReference type="EMBL" id="CAG9810424.1"/>
    </source>
</evidence>
<protein>
    <submittedName>
        <fullName evidence="4">Uncharacterized protein</fullName>
    </submittedName>
</protein>
<evidence type="ECO:0000256" key="1">
    <source>
        <dbReference type="SAM" id="MobiDB-lite"/>
    </source>
</evidence>
<dbReference type="PROSITE" id="PS50191">
    <property type="entry name" value="CRAL_TRIO"/>
    <property type="match status" value="1"/>
</dbReference>
<dbReference type="GO" id="GO:0005737">
    <property type="term" value="C:cytoplasm"/>
    <property type="evidence" value="ECO:0007669"/>
    <property type="project" value="TreeGrafter"/>
</dbReference>
<feature type="region of interest" description="Disordered" evidence="1">
    <location>
        <begin position="395"/>
        <end position="431"/>
    </location>
</feature>
<reference evidence="4" key="2">
    <citation type="submission" date="2022-10" db="EMBL/GenBank/DDBJ databases">
        <authorList>
            <consortium name="ENA_rothamsted_submissions"/>
            <consortium name="culmorum"/>
            <person name="King R."/>
        </authorList>
    </citation>
    <scope>NUCLEOTIDE SEQUENCE</scope>
</reference>
<dbReference type="InterPro" id="IPR036273">
    <property type="entry name" value="CRAL/TRIO_N_dom_sf"/>
</dbReference>
<dbReference type="SMART" id="SM01100">
    <property type="entry name" value="CRAL_TRIO_N"/>
    <property type="match status" value="1"/>
</dbReference>
<dbReference type="Gene3D" id="2.60.120.680">
    <property type="entry name" value="GOLD domain"/>
    <property type="match status" value="1"/>
</dbReference>
<dbReference type="SUPFAM" id="SSF52087">
    <property type="entry name" value="CRAL/TRIO domain"/>
    <property type="match status" value="1"/>
</dbReference>
<name>A0A9N9S6F0_9DIPT</name>
<organism evidence="4 5">
    <name type="scientific">Chironomus riparius</name>
    <dbReference type="NCBI Taxonomy" id="315576"/>
    <lineage>
        <taxon>Eukaryota</taxon>
        <taxon>Metazoa</taxon>
        <taxon>Ecdysozoa</taxon>
        <taxon>Arthropoda</taxon>
        <taxon>Hexapoda</taxon>
        <taxon>Insecta</taxon>
        <taxon>Pterygota</taxon>
        <taxon>Neoptera</taxon>
        <taxon>Endopterygota</taxon>
        <taxon>Diptera</taxon>
        <taxon>Nematocera</taxon>
        <taxon>Chironomoidea</taxon>
        <taxon>Chironomidae</taxon>
        <taxon>Chironominae</taxon>
        <taxon>Chironomus</taxon>
    </lineage>
</organism>
<dbReference type="AlphaFoldDB" id="A0A9N9S6F0"/>
<keyword evidence="5" id="KW-1185">Reference proteome</keyword>
<dbReference type="Proteomes" id="UP001153620">
    <property type="component" value="Chromosome 4"/>
</dbReference>
<dbReference type="Pfam" id="PF03765">
    <property type="entry name" value="CRAL_TRIO_N"/>
    <property type="match status" value="1"/>
</dbReference>
<dbReference type="InterPro" id="IPR051064">
    <property type="entry name" value="SEC14/CRAL-TRIO_domain"/>
</dbReference>
<dbReference type="PROSITE" id="PS50866">
    <property type="entry name" value="GOLD"/>
    <property type="match status" value="1"/>
</dbReference>
<evidence type="ECO:0000259" key="2">
    <source>
        <dbReference type="PROSITE" id="PS50191"/>
    </source>
</evidence>
<dbReference type="SMART" id="SM00516">
    <property type="entry name" value="SEC14"/>
    <property type="match status" value="1"/>
</dbReference>